<feature type="domain" description="AB hydrolase-1" evidence="2">
    <location>
        <begin position="14"/>
        <end position="243"/>
    </location>
</feature>
<evidence type="ECO:0000313" key="4">
    <source>
        <dbReference type="Proteomes" id="UP000231960"/>
    </source>
</evidence>
<dbReference type="OrthoDB" id="9808398at2"/>
<dbReference type="AlphaFoldDB" id="A0A2M9R2S6"/>
<evidence type="ECO:0000256" key="1">
    <source>
        <dbReference type="ARBA" id="ARBA00022801"/>
    </source>
</evidence>
<name>A0A2M9R2S6_9FLAO</name>
<evidence type="ECO:0000259" key="2">
    <source>
        <dbReference type="Pfam" id="PF00561"/>
    </source>
</evidence>
<dbReference type="InterPro" id="IPR000073">
    <property type="entry name" value="AB_hydrolase_1"/>
</dbReference>
<dbReference type="EMBL" id="NIPO01000001">
    <property type="protein sequence ID" value="PJR03161.1"/>
    <property type="molecule type" value="Genomic_DNA"/>
</dbReference>
<dbReference type="InterPro" id="IPR029058">
    <property type="entry name" value="AB_hydrolase_fold"/>
</dbReference>
<dbReference type="SUPFAM" id="SSF53474">
    <property type="entry name" value="alpha/beta-Hydrolases"/>
    <property type="match status" value="1"/>
</dbReference>
<proteinExistence type="predicted"/>
<dbReference type="Gene3D" id="3.40.50.1820">
    <property type="entry name" value="alpha/beta hydrolase"/>
    <property type="match status" value="1"/>
</dbReference>
<dbReference type="PRINTS" id="PR00111">
    <property type="entry name" value="ABHYDROLASE"/>
</dbReference>
<accession>A0A2M9R2S6</accession>
<dbReference type="Proteomes" id="UP000231960">
    <property type="component" value="Unassembled WGS sequence"/>
</dbReference>
<organism evidence="3 4">
    <name type="scientific">Avrilella dinanensis</name>
    <dbReference type="NCBI Taxonomy" id="2008672"/>
    <lineage>
        <taxon>Bacteria</taxon>
        <taxon>Pseudomonadati</taxon>
        <taxon>Bacteroidota</taxon>
        <taxon>Flavobacteriia</taxon>
        <taxon>Flavobacteriales</taxon>
        <taxon>Flavobacteriaceae</taxon>
        <taxon>Avrilella</taxon>
    </lineage>
</organism>
<dbReference type="Pfam" id="PF00561">
    <property type="entry name" value="Abhydrolase_1"/>
    <property type="match status" value="1"/>
</dbReference>
<dbReference type="PANTHER" id="PTHR46118">
    <property type="entry name" value="PROTEIN ABHD11"/>
    <property type="match status" value="1"/>
</dbReference>
<evidence type="ECO:0000313" key="3">
    <source>
        <dbReference type="EMBL" id="PJR03161.1"/>
    </source>
</evidence>
<dbReference type="RefSeq" id="WP_100676730.1">
    <property type="nucleotide sequence ID" value="NZ_NIPO01000001.1"/>
</dbReference>
<gene>
    <name evidence="3" type="ORF">CDL10_00615</name>
</gene>
<comment type="caution">
    <text evidence="3">The sequence shown here is derived from an EMBL/GenBank/DDBJ whole genome shotgun (WGS) entry which is preliminary data.</text>
</comment>
<sequence length="256" mass="29503">MDLLYSKINGEGRPMVILHGYLGMSDNWKTLGNDFAEAGFQVHLLDLRNHGRSFHSMDFSYTYMMRDVVDYCTYHQLKNIVLIGHSMGGKVAMLTACEYPDLVEKLIVADISPREYEPHHQEIMQALNAVDFSRISSRKEVENTMSLYIKEFGVLQFLMKNVHRITPEQLGFRFNLNAFNQDDTTIGEALPDTAVFEKNTLFLKGEKSKYIQPEDEILIKKHFPKAEIKTVSGAGHWLHADNPKDFYDKTIDFVEK</sequence>
<dbReference type="PANTHER" id="PTHR46118:SF4">
    <property type="entry name" value="PROTEIN ABHD11"/>
    <property type="match status" value="1"/>
</dbReference>
<keyword evidence="1 3" id="KW-0378">Hydrolase</keyword>
<dbReference type="GO" id="GO:0016787">
    <property type="term" value="F:hydrolase activity"/>
    <property type="evidence" value="ECO:0007669"/>
    <property type="project" value="UniProtKB-KW"/>
</dbReference>
<keyword evidence="4" id="KW-1185">Reference proteome</keyword>
<reference evidence="3 4" key="1">
    <citation type="submission" date="2017-06" db="EMBL/GenBank/DDBJ databases">
        <title>Description of Avrilella dinanensis gen. nov. sp. nov.</title>
        <authorList>
            <person name="Leyer C."/>
            <person name="Sassi M."/>
            <person name="Minet J."/>
            <person name="Kayal S."/>
            <person name="Cattoir V."/>
        </authorList>
    </citation>
    <scope>NUCLEOTIDE SEQUENCE [LARGE SCALE GENOMIC DNA]</scope>
    <source>
        <strain evidence="3 4">UR159</strain>
    </source>
</reference>
<protein>
    <submittedName>
        <fullName evidence="3">Alpha/beta hydrolase</fullName>
    </submittedName>
</protein>